<dbReference type="Proteomes" id="UP000077824">
    <property type="component" value="Chromosome"/>
</dbReference>
<name>A0A172XUA6_9FLAO</name>
<dbReference type="RefSeq" id="WP_066753813.1">
    <property type="nucleotide sequence ID" value="NZ_CP015199.1"/>
</dbReference>
<evidence type="ECO:0000313" key="2">
    <source>
        <dbReference type="Proteomes" id="UP000077824"/>
    </source>
</evidence>
<dbReference type="KEGG" id="chh:A0O34_08770"/>
<protein>
    <submittedName>
        <fullName evidence="1">Uncharacterized protein</fullName>
    </submittedName>
</protein>
<reference evidence="1 2" key="1">
    <citation type="submission" date="2016-04" db="EMBL/GenBank/DDBJ databases">
        <title>Complete Genome Sequence of Chryseobacterium sp. IHBB 10212.</title>
        <authorList>
            <person name="Pal M."/>
            <person name="Swarnkar M.K."/>
            <person name="Kaushal K."/>
            <person name="Chhibber S."/>
            <person name="Singh A.K."/>
            <person name="Gulati A."/>
        </authorList>
    </citation>
    <scope>NUCLEOTIDE SEQUENCE [LARGE SCALE GENOMIC DNA]</scope>
    <source>
        <strain evidence="1 2">IHBB 10212</strain>
    </source>
</reference>
<organism evidence="1 2">
    <name type="scientific">Chryseobacterium glaciei</name>
    <dbReference type="NCBI Taxonomy" id="1685010"/>
    <lineage>
        <taxon>Bacteria</taxon>
        <taxon>Pseudomonadati</taxon>
        <taxon>Bacteroidota</taxon>
        <taxon>Flavobacteriia</taxon>
        <taxon>Flavobacteriales</taxon>
        <taxon>Weeksellaceae</taxon>
        <taxon>Chryseobacterium group</taxon>
        <taxon>Chryseobacterium</taxon>
    </lineage>
</organism>
<evidence type="ECO:0000313" key="1">
    <source>
        <dbReference type="EMBL" id="ANF50609.1"/>
    </source>
</evidence>
<dbReference type="OrthoDB" id="606446at2"/>
<proteinExistence type="predicted"/>
<dbReference type="AlphaFoldDB" id="A0A172XUA6"/>
<gene>
    <name evidence="1" type="ORF">A0O34_08770</name>
</gene>
<dbReference type="STRING" id="1685010.A0O34_08770"/>
<keyword evidence="2" id="KW-1185">Reference proteome</keyword>
<sequence>MIFTDDFFSTGSTLPNDDLVQLVDSRTFENVNYQKVNTWYHEVGPMYVDGVIIRERYDILTDTTDHYALTSFLAGKPINIELFGAKGDSRKNDTDAFLKAAEFINGLPDFVSVNESNGQENYSLEKQAVTIVGNSPIGYKIEGTIKFEKPVNFLVDKIFYRGTRDKAALIFQNSYKNTIDTHVSAYPSAVFTSDDFVGILIQGAINSKIDVGASFFTKGIICEANDSQGLYPGFAWNDIQLKSLQTNLDSFVIRNKNKGWANANRVTGGEFASPSGLIDESKPINRRRTFIKFEKDELSKECNSWLFLNQSFEGKFVDVNKNILEETLCFDFSAASCFGISILEPRIEDVNDERLGVFRTGSEFSFKSGQYASVTDFTDENGIRYVGEKPIVLLDEDLKCDFKINRMTNDYRHTYVKKLEPFNDRTGLLPDAYYANRFCQIFEINDHTARLWVKWYRNSELVLFDENRNLITDTTKLQQQIALIDYRPQDYSVSAIVNVKTIVIGKESNSDFVNNMTFIADAKYVGILQRPYDSARLKVMLNRKDMDKIKKVKFLETPSDTYPTINNPSDMTGFSFSTGEKFYDTTTFQTSIIKKSGINNVLSGYTFDATIGSRKFVIKSGPTNEISEGHIFYLTSNGGNIYFKITKIEGDVITANIPSDVTMIDADITFPICTYDTY</sequence>
<accession>A0A172XUA6</accession>
<dbReference type="EMBL" id="CP015199">
    <property type="protein sequence ID" value="ANF50609.1"/>
    <property type="molecule type" value="Genomic_DNA"/>
</dbReference>